<reference evidence="1 2" key="1">
    <citation type="submission" date="2024-07" db="EMBL/GenBank/DDBJ databases">
        <title>Section-level genome sequencing and comparative genomics of Aspergillus sections Usti and Cavernicolus.</title>
        <authorList>
            <consortium name="Lawrence Berkeley National Laboratory"/>
            <person name="Nybo J.L."/>
            <person name="Vesth T.C."/>
            <person name="Theobald S."/>
            <person name="Frisvad J.C."/>
            <person name="Larsen T.O."/>
            <person name="Kjaerboelling I."/>
            <person name="Rothschild-Mancinelli K."/>
            <person name="Lyhne E.K."/>
            <person name="Kogle M.E."/>
            <person name="Barry K."/>
            <person name="Clum A."/>
            <person name="Na H."/>
            <person name="Ledsgaard L."/>
            <person name="Lin J."/>
            <person name="Lipzen A."/>
            <person name="Kuo A."/>
            <person name="Riley R."/>
            <person name="Mondo S."/>
            <person name="Labutti K."/>
            <person name="Haridas S."/>
            <person name="Pangalinan J."/>
            <person name="Salamov A.A."/>
            <person name="Simmons B.A."/>
            <person name="Magnuson J.K."/>
            <person name="Chen J."/>
            <person name="Drula E."/>
            <person name="Henrissat B."/>
            <person name="Wiebenga A."/>
            <person name="Lubbers R.J."/>
            <person name="Gomes A.C."/>
            <person name="Macurrencykelacurrency M.R."/>
            <person name="Stajich J."/>
            <person name="Grigoriev I.V."/>
            <person name="Mortensen U.H."/>
            <person name="De Vries R.P."/>
            <person name="Baker S.E."/>
            <person name="Andersen M.R."/>
        </authorList>
    </citation>
    <scope>NUCLEOTIDE SEQUENCE [LARGE SCALE GENOMIC DNA]</scope>
    <source>
        <strain evidence="1 2">CBS 449.75</strain>
    </source>
</reference>
<dbReference type="GeneID" id="98147678"/>
<evidence type="ECO:0000313" key="1">
    <source>
        <dbReference type="EMBL" id="KAL2869090.1"/>
    </source>
</evidence>
<proteinExistence type="predicted"/>
<evidence type="ECO:0000313" key="2">
    <source>
        <dbReference type="Proteomes" id="UP001610432"/>
    </source>
</evidence>
<dbReference type="EMBL" id="JBFXLQ010000011">
    <property type="protein sequence ID" value="KAL2869090.1"/>
    <property type="molecule type" value="Genomic_DNA"/>
</dbReference>
<comment type="caution">
    <text evidence="1">The sequence shown here is derived from an EMBL/GenBank/DDBJ whole genome shotgun (WGS) entry which is preliminary data.</text>
</comment>
<gene>
    <name evidence="1" type="ORF">BJX67DRAFT_379568</name>
</gene>
<sequence>MPTPRGGGQPAADVARILDNAGIPSILWGWLAIALYGRDKGMSEVDFVIPDEKVEAATNALIAHGFTPCGDAHCSELHCDRLPADDLDHWDDLPMEERLLSPNHVRCILAEDRFHPVAAVHFHIQSQYAHYHILALHRKSYLLWSLPDFGLEPPAAEDRNLMLSNTPHMGLDAPNSGSGPWENLYPMKVLTPWACAEALILVHCRDEGHLQELDSVWRRMLFGLMVRDWQISRYIGSSFQEAWGALNGRRPDENAWRIFRRLRDSLIAHGELPELPPHELQDWT</sequence>
<evidence type="ECO:0008006" key="3">
    <source>
        <dbReference type="Google" id="ProtNLM"/>
    </source>
</evidence>
<name>A0ABR4LX26_9EURO</name>
<keyword evidence="2" id="KW-1185">Reference proteome</keyword>
<accession>A0ABR4LX26</accession>
<dbReference type="RefSeq" id="XP_070888069.1">
    <property type="nucleotide sequence ID" value="XM_071032606.1"/>
</dbReference>
<organism evidence="1 2">
    <name type="scientific">Aspergillus lucknowensis</name>
    <dbReference type="NCBI Taxonomy" id="176173"/>
    <lineage>
        <taxon>Eukaryota</taxon>
        <taxon>Fungi</taxon>
        <taxon>Dikarya</taxon>
        <taxon>Ascomycota</taxon>
        <taxon>Pezizomycotina</taxon>
        <taxon>Eurotiomycetes</taxon>
        <taxon>Eurotiomycetidae</taxon>
        <taxon>Eurotiales</taxon>
        <taxon>Aspergillaceae</taxon>
        <taxon>Aspergillus</taxon>
        <taxon>Aspergillus subgen. Nidulantes</taxon>
    </lineage>
</organism>
<protein>
    <recommendedName>
        <fullName evidence="3">Nucleotidyltransferase family protein</fullName>
    </recommendedName>
</protein>
<dbReference type="Proteomes" id="UP001610432">
    <property type="component" value="Unassembled WGS sequence"/>
</dbReference>